<dbReference type="AlphaFoldDB" id="A0AAW2G2Z7"/>
<reference evidence="1 2" key="1">
    <citation type="submission" date="2023-03" db="EMBL/GenBank/DDBJ databases">
        <title>High recombination rates correlate with genetic variation in Cardiocondyla obscurior ants.</title>
        <authorList>
            <person name="Errbii M."/>
        </authorList>
    </citation>
    <scope>NUCLEOTIDE SEQUENCE [LARGE SCALE GENOMIC DNA]</scope>
    <source>
        <strain evidence="1">Alpha-2009</strain>
        <tissue evidence="1">Whole body</tissue>
    </source>
</reference>
<evidence type="ECO:0000313" key="2">
    <source>
        <dbReference type="Proteomes" id="UP001430953"/>
    </source>
</evidence>
<dbReference type="Proteomes" id="UP001430953">
    <property type="component" value="Unassembled WGS sequence"/>
</dbReference>
<gene>
    <name evidence="1" type="ORF">PUN28_007262</name>
</gene>
<organism evidence="1 2">
    <name type="scientific">Cardiocondyla obscurior</name>
    <dbReference type="NCBI Taxonomy" id="286306"/>
    <lineage>
        <taxon>Eukaryota</taxon>
        <taxon>Metazoa</taxon>
        <taxon>Ecdysozoa</taxon>
        <taxon>Arthropoda</taxon>
        <taxon>Hexapoda</taxon>
        <taxon>Insecta</taxon>
        <taxon>Pterygota</taxon>
        <taxon>Neoptera</taxon>
        <taxon>Endopterygota</taxon>
        <taxon>Hymenoptera</taxon>
        <taxon>Apocrita</taxon>
        <taxon>Aculeata</taxon>
        <taxon>Formicoidea</taxon>
        <taxon>Formicidae</taxon>
        <taxon>Myrmicinae</taxon>
        <taxon>Cardiocondyla</taxon>
    </lineage>
</organism>
<evidence type="ECO:0000313" key="1">
    <source>
        <dbReference type="EMBL" id="KAL0122413.1"/>
    </source>
</evidence>
<comment type="caution">
    <text evidence="1">The sequence shown here is derived from an EMBL/GenBank/DDBJ whole genome shotgun (WGS) entry which is preliminary data.</text>
</comment>
<sequence length="89" mass="10033">MSKGMPSECNERRRDGPRPRFASVFASFACLDNFHSLADRHVRLLPHFFFFAAPRNAQAATCDGKYRASVSLLLELVTLAVLVYLSRIT</sequence>
<proteinExistence type="predicted"/>
<protein>
    <submittedName>
        <fullName evidence="1">Uncharacterized protein</fullName>
    </submittedName>
</protein>
<dbReference type="EMBL" id="JADYXP020000006">
    <property type="protein sequence ID" value="KAL0122413.1"/>
    <property type="molecule type" value="Genomic_DNA"/>
</dbReference>
<keyword evidence="2" id="KW-1185">Reference proteome</keyword>
<name>A0AAW2G2Z7_9HYME</name>
<accession>A0AAW2G2Z7</accession>